<gene>
    <name evidence="2" type="ORF">AVDCRST_MAG57-3727</name>
</gene>
<feature type="region of interest" description="Disordered" evidence="1">
    <location>
        <begin position="1"/>
        <end position="26"/>
    </location>
</feature>
<evidence type="ECO:0000313" key="2">
    <source>
        <dbReference type="EMBL" id="CAA9279890.1"/>
    </source>
</evidence>
<dbReference type="AlphaFoldDB" id="A0A6J4JI47"/>
<dbReference type="EMBL" id="CADCTI010000301">
    <property type="protein sequence ID" value="CAA9279890.1"/>
    <property type="molecule type" value="Genomic_DNA"/>
</dbReference>
<name>A0A6J4JI47_9ACTN</name>
<sequence>MTGIRGAPRTSSATRGSIRRSAPVGSSWCSIGCARRRSLALFDRLTDLAAVQDVELAEAIALLRGWADRGAHRLVADRDGAYEEQASERDGWAQRTRGWHLAAVSSGGRGIM</sequence>
<reference evidence="2" key="1">
    <citation type="submission" date="2020-02" db="EMBL/GenBank/DDBJ databases">
        <authorList>
            <person name="Meier V. D."/>
        </authorList>
    </citation>
    <scope>NUCLEOTIDE SEQUENCE</scope>
    <source>
        <strain evidence="2">AVDCRST_MAG57</strain>
    </source>
</reference>
<organism evidence="2">
    <name type="scientific">uncultured Blastococcus sp</name>
    <dbReference type="NCBI Taxonomy" id="217144"/>
    <lineage>
        <taxon>Bacteria</taxon>
        <taxon>Bacillati</taxon>
        <taxon>Actinomycetota</taxon>
        <taxon>Actinomycetes</taxon>
        <taxon>Geodermatophilales</taxon>
        <taxon>Geodermatophilaceae</taxon>
        <taxon>Blastococcus</taxon>
        <taxon>environmental samples</taxon>
    </lineage>
</organism>
<proteinExistence type="predicted"/>
<protein>
    <submittedName>
        <fullName evidence="2">Uncharacterized protein</fullName>
    </submittedName>
</protein>
<accession>A0A6J4JI47</accession>
<evidence type="ECO:0000256" key="1">
    <source>
        <dbReference type="SAM" id="MobiDB-lite"/>
    </source>
</evidence>